<comment type="caution">
    <text evidence="1">The sequence shown here is derived from an EMBL/GenBank/DDBJ whole genome shotgun (WGS) entry which is preliminary data.</text>
</comment>
<proteinExistence type="predicted"/>
<accession>A0A4Y1ZP26</accession>
<dbReference type="AlphaFoldDB" id="A0A4Y1ZP26"/>
<protein>
    <submittedName>
        <fullName evidence="1">Uncharacterized protein</fullName>
    </submittedName>
</protein>
<dbReference type="Proteomes" id="UP000499080">
    <property type="component" value="Unassembled WGS sequence"/>
</dbReference>
<evidence type="ECO:0000313" key="1">
    <source>
        <dbReference type="EMBL" id="GBL61034.1"/>
    </source>
</evidence>
<reference evidence="1 3" key="1">
    <citation type="journal article" date="2019" name="Sci. Rep.">
        <title>Orb-weaving spider Araneus ventricosus genome elucidates the spidroin gene catalogue.</title>
        <authorList>
            <person name="Kono N."/>
            <person name="Nakamura H."/>
            <person name="Ohtoshi R."/>
            <person name="Moran D.A.P."/>
            <person name="Shinohara A."/>
            <person name="Yoshida Y."/>
            <person name="Fujiwara M."/>
            <person name="Mori M."/>
            <person name="Tomita M."/>
            <person name="Arakawa K."/>
        </authorList>
    </citation>
    <scope>NUCLEOTIDE SEQUENCE [LARGE SCALE GENOMIC DNA]</scope>
</reference>
<name>A0A4Y1ZP26_ARAVE</name>
<keyword evidence="3" id="KW-1185">Reference proteome</keyword>
<evidence type="ECO:0000313" key="3">
    <source>
        <dbReference type="Proteomes" id="UP000499080"/>
    </source>
</evidence>
<gene>
    <name evidence="2" type="ORF">AVEN_109928_1</name>
    <name evidence="1" type="ORF">AVEN_44362_1</name>
</gene>
<evidence type="ECO:0000313" key="2">
    <source>
        <dbReference type="EMBL" id="GBL61061.1"/>
    </source>
</evidence>
<dbReference type="EMBL" id="BGPR01227195">
    <property type="protein sequence ID" value="GBL61034.1"/>
    <property type="molecule type" value="Genomic_DNA"/>
</dbReference>
<organism evidence="1 3">
    <name type="scientific">Araneus ventricosus</name>
    <name type="common">Orbweaver spider</name>
    <name type="synonym">Epeira ventricosa</name>
    <dbReference type="NCBI Taxonomy" id="182803"/>
    <lineage>
        <taxon>Eukaryota</taxon>
        <taxon>Metazoa</taxon>
        <taxon>Ecdysozoa</taxon>
        <taxon>Arthropoda</taxon>
        <taxon>Chelicerata</taxon>
        <taxon>Arachnida</taxon>
        <taxon>Araneae</taxon>
        <taxon>Araneomorphae</taxon>
        <taxon>Entelegynae</taxon>
        <taxon>Araneoidea</taxon>
        <taxon>Araneidae</taxon>
        <taxon>Araneus</taxon>
    </lineage>
</organism>
<dbReference type="EMBL" id="BGPR01227207">
    <property type="protein sequence ID" value="GBL61061.1"/>
    <property type="molecule type" value="Genomic_DNA"/>
</dbReference>
<sequence>MSKPNALRLVWRAKRKRGNFQGLFGLRWPGGMVSASTSYHQRILEWKFHSSKDLTYILSVLHFKTDVKDNRHQFGVAWILEKGGASGVVRNLVIVDDGKVRHKISLELLQNGALNALN</sequence>